<sequence length="98" mass="10963">MSETSNSMIHTSIIMFAVSMILVLISLTSNYVYKGSLSAFLLISSILFVGSFITAFKSSKLKEENIRKEAFINTSLSVFILGLVIMILTFFLVTLRIR</sequence>
<name>A0A150JC16_9EURY</name>
<keyword evidence="1" id="KW-0812">Transmembrane</keyword>
<dbReference type="EMBL" id="LNJB01000008">
    <property type="protein sequence ID" value="KYC54779.1"/>
    <property type="molecule type" value="Genomic_DNA"/>
</dbReference>
<evidence type="ECO:0000256" key="1">
    <source>
        <dbReference type="SAM" id="Phobius"/>
    </source>
</evidence>
<accession>A0A150JC16</accession>
<evidence type="ECO:0000313" key="2">
    <source>
        <dbReference type="EMBL" id="KYC54779.1"/>
    </source>
</evidence>
<keyword evidence="1" id="KW-1133">Transmembrane helix</keyword>
<evidence type="ECO:0000313" key="3">
    <source>
        <dbReference type="Proteomes" id="UP000092420"/>
    </source>
</evidence>
<organism evidence="2 3">
    <name type="scientific">Candidatus Methanofastidiosum methylothiophilum</name>
    <dbReference type="NCBI Taxonomy" id="1705564"/>
    <lineage>
        <taxon>Archaea</taxon>
        <taxon>Methanobacteriati</taxon>
        <taxon>Methanobacteriota</taxon>
        <taxon>Stenosarchaea group</taxon>
        <taxon>Candidatus Methanofastidiosia</taxon>
        <taxon>Candidatus Methanofastidiosales</taxon>
        <taxon>Candidatus Methanofastidiosaceae</taxon>
        <taxon>Candidatus Methanofastidiosum</taxon>
    </lineage>
</organism>
<feature type="transmembrane region" description="Helical" evidence="1">
    <location>
        <begin position="70"/>
        <end position="93"/>
    </location>
</feature>
<feature type="transmembrane region" description="Helical" evidence="1">
    <location>
        <begin position="39"/>
        <end position="58"/>
    </location>
</feature>
<dbReference type="AlphaFoldDB" id="A0A150JC16"/>
<proteinExistence type="predicted"/>
<comment type="caution">
    <text evidence="2">The sequence shown here is derived from an EMBL/GenBank/DDBJ whole genome shotgun (WGS) entry which is preliminary data.</text>
</comment>
<reference evidence="2 3" key="1">
    <citation type="journal article" date="2016" name="ISME J.">
        <title>Chasing the elusive Euryarchaeota class WSA2: genomes reveal a uniquely fastidious methyl-reducing methanogen.</title>
        <authorList>
            <person name="Nobu M.K."/>
            <person name="Narihiro T."/>
            <person name="Kuroda K."/>
            <person name="Mei R."/>
            <person name="Liu W.T."/>
        </authorList>
    </citation>
    <scope>NUCLEOTIDE SEQUENCE [LARGE SCALE GENOMIC DNA]</scope>
    <source>
        <strain evidence="2">ADurb1013_Bin02101</strain>
    </source>
</reference>
<protein>
    <submittedName>
        <fullName evidence="2">Uncharacterized protein</fullName>
    </submittedName>
</protein>
<feature type="transmembrane region" description="Helical" evidence="1">
    <location>
        <begin position="12"/>
        <end position="33"/>
    </location>
</feature>
<dbReference type="Proteomes" id="UP000092420">
    <property type="component" value="Unassembled WGS sequence"/>
</dbReference>
<gene>
    <name evidence="2" type="ORF">AN188_00822</name>
</gene>
<keyword evidence="1" id="KW-0472">Membrane</keyword>